<dbReference type="AlphaFoldDB" id="A0A0A9A7T4"/>
<sequence>MKSFTYHCPVSLLSAMTILAAHP</sequence>
<proteinExistence type="predicted"/>
<accession>A0A0A9A7T4</accession>
<name>A0A0A9A7T4_ARUDO</name>
<evidence type="ECO:0000313" key="1">
    <source>
        <dbReference type="EMBL" id="JAD45060.1"/>
    </source>
</evidence>
<organism evidence="1">
    <name type="scientific">Arundo donax</name>
    <name type="common">Giant reed</name>
    <name type="synonym">Donax arundinaceus</name>
    <dbReference type="NCBI Taxonomy" id="35708"/>
    <lineage>
        <taxon>Eukaryota</taxon>
        <taxon>Viridiplantae</taxon>
        <taxon>Streptophyta</taxon>
        <taxon>Embryophyta</taxon>
        <taxon>Tracheophyta</taxon>
        <taxon>Spermatophyta</taxon>
        <taxon>Magnoliopsida</taxon>
        <taxon>Liliopsida</taxon>
        <taxon>Poales</taxon>
        <taxon>Poaceae</taxon>
        <taxon>PACMAD clade</taxon>
        <taxon>Arundinoideae</taxon>
        <taxon>Arundineae</taxon>
        <taxon>Arundo</taxon>
    </lineage>
</organism>
<protein>
    <submittedName>
        <fullName evidence="1">Uncharacterized protein</fullName>
    </submittedName>
</protein>
<reference evidence="1" key="1">
    <citation type="submission" date="2014-09" db="EMBL/GenBank/DDBJ databases">
        <authorList>
            <person name="Magalhaes I.L.F."/>
            <person name="Oliveira U."/>
            <person name="Santos F.R."/>
            <person name="Vidigal T.H.D.A."/>
            <person name="Brescovit A.D."/>
            <person name="Santos A.J."/>
        </authorList>
    </citation>
    <scope>NUCLEOTIDE SEQUENCE</scope>
    <source>
        <tissue evidence="1">Shoot tissue taken approximately 20 cm above the soil surface</tissue>
    </source>
</reference>
<reference evidence="1" key="2">
    <citation type="journal article" date="2015" name="Data Brief">
        <title>Shoot transcriptome of the giant reed, Arundo donax.</title>
        <authorList>
            <person name="Barrero R.A."/>
            <person name="Guerrero F.D."/>
            <person name="Moolhuijzen P."/>
            <person name="Goolsby J.A."/>
            <person name="Tidwell J."/>
            <person name="Bellgard S.E."/>
            <person name="Bellgard M.I."/>
        </authorList>
    </citation>
    <scope>NUCLEOTIDE SEQUENCE</scope>
    <source>
        <tissue evidence="1">Shoot tissue taken approximately 20 cm above the soil surface</tissue>
    </source>
</reference>
<dbReference type="EMBL" id="GBRH01252835">
    <property type="protein sequence ID" value="JAD45060.1"/>
    <property type="molecule type" value="Transcribed_RNA"/>
</dbReference>